<keyword evidence="3" id="KW-0479">Metal-binding</keyword>
<dbReference type="PANTHER" id="PTHR30468:SF1">
    <property type="entry name" value="ALPHA-KETOGLUTARATE-DEPENDENT SULFONATE DIOXYGENASE"/>
    <property type="match status" value="1"/>
</dbReference>
<gene>
    <name evidence="8" type="ORF">CANINC_004330</name>
</gene>
<evidence type="ECO:0000256" key="3">
    <source>
        <dbReference type="ARBA" id="ARBA00022723"/>
    </source>
</evidence>
<protein>
    <recommendedName>
        <fullName evidence="7">TauD/TfdA-like domain-containing protein</fullName>
    </recommendedName>
</protein>
<evidence type="ECO:0000256" key="5">
    <source>
        <dbReference type="ARBA" id="ARBA00023002"/>
    </source>
</evidence>
<dbReference type="GO" id="GO:0044273">
    <property type="term" value="P:sulfur compound catabolic process"/>
    <property type="evidence" value="ECO:0007669"/>
    <property type="project" value="TreeGrafter"/>
</dbReference>
<evidence type="ECO:0000256" key="6">
    <source>
        <dbReference type="ARBA" id="ARBA00023004"/>
    </source>
</evidence>
<accession>A0A4T0WWW5</accession>
<dbReference type="STRING" id="52247.A0A4T0WWW5"/>
<evidence type="ECO:0000259" key="7">
    <source>
        <dbReference type="Pfam" id="PF02668"/>
    </source>
</evidence>
<comment type="cofactor">
    <cofactor evidence="1">
        <name>Fe(2+)</name>
        <dbReference type="ChEBI" id="CHEBI:29033"/>
    </cofactor>
</comment>
<keyword evidence="5" id="KW-0560">Oxidoreductase</keyword>
<dbReference type="Proteomes" id="UP000307173">
    <property type="component" value="Unassembled WGS sequence"/>
</dbReference>
<dbReference type="SUPFAM" id="SSF51197">
    <property type="entry name" value="Clavaminate synthase-like"/>
    <property type="match status" value="1"/>
</dbReference>
<keyword evidence="4" id="KW-0223">Dioxygenase</keyword>
<dbReference type="Pfam" id="PF02668">
    <property type="entry name" value="TauD"/>
    <property type="match status" value="1"/>
</dbReference>
<comment type="similarity">
    <text evidence="2">Belongs to the TfdA dioxygenase family.</text>
</comment>
<dbReference type="InterPro" id="IPR051323">
    <property type="entry name" value="AtsK-like"/>
</dbReference>
<dbReference type="AlphaFoldDB" id="A0A4T0WWW5"/>
<evidence type="ECO:0000256" key="4">
    <source>
        <dbReference type="ARBA" id="ARBA00022964"/>
    </source>
</evidence>
<dbReference type="PANTHER" id="PTHR30468">
    <property type="entry name" value="ALPHA-KETOGLUTARATE-DEPENDENT SULFONATE DIOXYGENASE"/>
    <property type="match status" value="1"/>
</dbReference>
<evidence type="ECO:0000313" key="8">
    <source>
        <dbReference type="EMBL" id="TID15801.1"/>
    </source>
</evidence>
<dbReference type="OrthoDB" id="10257314at2759"/>
<keyword evidence="6" id="KW-0408">Iron</keyword>
<dbReference type="InterPro" id="IPR042098">
    <property type="entry name" value="TauD-like_sf"/>
</dbReference>
<proteinExistence type="inferred from homology"/>
<dbReference type="GO" id="GO:0000907">
    <property type="term" value="F:sulfonate dioxygenase activity"/>
    <property type="evidence" value="ECO:0007669"/>
    <property type="project" value="TreeGrafter"/>
</dbReference>
<comment type="caution">
    <text evidence="8">The sequence shown here is derived from an EMBL/GenBank/DDBJ whole genome shotgun (WGS) entry which is preliminary data.</text>
</comment>
<dbReference type="EMBL" id="SELW01000652">
    <property type="protein sequence ID" value="TID15801.1"/>
    <property type="molecule type" value="Genomic_DNA"/>
</dbReference>
<reference evidence="8 9" key="1">
    <citation type="journal article" date="2019" name="Front. Genet.">
        <title>Whole-Genome Sequencing of the Opportunistic Yeast Pathogen Candida inconspicua Uncovers Its Hybrid Origin.</title>
        <authorList>
            <person name="Mixao V."/>
            <person name="Hansen A.P."/>
            <person name="Saus E."/>
            <person name="Boekhout T."/>
            <person name="Lass-Florl C."/>
            <person name="Gabaldon T."/>
        </authorList>
    </citation>
    <scope>NUCLEOTIDE SEQUENCE [LARGE SCALE GENOMIC DNA]</scope>
    <source>
        <strain evidence="8 9">CBS 180</strain>
    </source>
</reference>
<name>A0A4T0WWW5_9ASCO</name>
<dbReference type="FunFam" id="3.60.130.10:FF:000003">
    <property type="entry name" value="Alpha-ketoglutarate-dependent taurine dioxygenase"/>
    <property type="match status" value="1"/>
</dbReference>
<evidence type="ECO:0000313" key="9">
    <source>
        <dbReference type="Proteomes" id="UP000307173"/>
    </source>
</evidence>
<keyword evidence="9" id="KW-1185">Reference proteome</keyword>
<feature type="domain" description="TauD/TfdA-like" evidence="7">
    <location>
        <begin position="91"/>
        <end position="360"/>
    </location>
</feature>
<dbReference type="Gene3D" id="3.60.130.10">
    <property type="entry name" value="Clavaminate synthase-like"/>
    <property type="match status" value="1"/>
</dbReference>
<dbReference type="GO" id="GO:0046872">
    <property type="term" value="F:metal ion binding"/>
    <property type="evidence" value="ECO:0007669"/>
    <property type="project" value="UniProtKB-KW"/>
</dbReference>
<dbReference type="InterPro" id="IPR003819">
    <property type="entry name" value="TauD/TfdA-like"/>
</dbReference>
<dbReference type="GO" id="GO:0005737">
    <property type="term" value="C:cytoplasm"/>
    <property type="evidence" value="ECO:0007669"/>
    <property type="project" value="TreeGrafter"/>
</dbReference>
<organism evidence="8 9">
    <name type="scientific">Pichia inconspicua</name>
    <dbReference type="NCBI Taxonomy" id="52247"/>
    <lineage>
        <taxon>Eukaryota</taxon>
        <taxon>Fungi</taxon>
        <taxon>Dikarya</taxon>
        <taxon>Ascomycota</taxon>
        <taxon>Saccharomycotina</taxon>
        <taxon>Pichiomycetes</taxon>
        <taxon>Pichiales</taxon>
        <taxon>Pichiaceae</taxon>
        <taxon>Pichia</taxon>
    </lineage>
</organism>
<evidence type="ECO:0000256" key="1">
    <source>
        <dbReference type="ARBA" id="ARBA00001954"/>
    </source>
</evidence>
<sequence>MATTAAAKPKVNSNAVFSIVSYVEDEDSKIGDFPSVSKEAREAAKFKEWLPTWDPATHQKYDHLKPFKHEDKGLLGDPEFKSLKSVEGSTYKALSPRLGSEVDGIQLSQLNEQQKNDLALLVEQRGVIIFRNQDLKYKSFDEIKDLVRYYGPLDVHGTFGAPLGHPEFHLVFKKPSIHDSEEIFANSLNLIGFHTDVSYEPQTPGITFFGMLETGVGGDTQFLDSIEAYDRLSPLLKKKLEGLKAVHSSYNQDSNSTVYSNLRRKNPIESIHPVVRYHPVLKKKYLFISKGFTTRILGLKKEESDFLMNFLFDHQRSCLDAHVRLQWDENSIAVWDNRRVLHSVTADWNTPDIRHAFRVTSMAERPVSTKEEYESWTPEQETAELLNQEEKLNSTPAAYYNRFVNN</sequence>
<evidence type="ECO:0000256" key="2">
    <source>
        <dbReference type="ARBA" id="ARBA00005896"/>
    </source>
</evidence>